<comment type="caution">
    <text evidence="7">The sequence shown here is derived from an EMBL/GenBank/DDBJ whole genome shotgun (WGS) entry which is preliminary data.</text>
</comment>
<keyword evidence="8" id="KW-1185">Reference proteome</keyword>
<evidence type="ECO:0000256" key="2">
    <source>
        <dbReference type="ARBA" id="ARBA00022475"/>
    </source>
</evidence>
<evidence type="ECO:0000313" key="7">
    <source>
        <dbReference type="EMBL" id="MCD2491138.1"/>
    </source>
</evidence>
<evidence type="ECO:0000256" key="3">
    <source>
        <dbReference type="ARBA" id="ARBA00022692"/>
    </source>
</evidence>
<reference evidence="7 8" key="1">
    <citation type="submission" date="2021-11" db="EMBL/GenBank/DDBJ databases">
        <title>Lacrimispora sp. nov. NSJ-141 isolated from human feces.</title>
        <authorList>
            <person name="Abdugheni R."/>
        </authorList>
    </citation>
    <scope>NUCLEOTIDE SEQUENCE [LARGE SCALE GENOMIC DNA]</scope>
    <source>
        <strain evidence="7 8">NSJ-141</strain>
    </source>
</reference>
<dbReference type="GO" id="GO:0005886">
    <property type="term" value="C:plasma membrane"/>
    <property type="evidence" value="ECO:0007669"/>
    <property type="project" value="UniProtKB-ARBA"/>
</dbReference>
<dbReference type="Pfam" id="PF02361">
    <property type="entry name" value="CbiQ"/>
    <property type="match status" value="1"/>
</dbReference>
<proteinExistence type="predicted"/>
<feature type="transmembrane region" description="Helical" evidence="6">
    <location>
        <begin position="223"/>
        <end position="241"/>
    </location>
</feature>
<dbReference type="PANTHER" id="PTHR34857">
    <property type="entry name" value="SLL0384 PROTEIN"/>
    <property type="match status" value="1"/>
</dbReference>
<feature type="transmembrane region" description="Helical" evidence="6">
    <location>
        <begin position="15"/>
        <end position="44"/>
    </location>
</feature>
<evidence type="ECO:0000313" key="8">
    <source>
        <dbReference type="Proteomes" id="UP001299265"/>
    </source>
</evidence>
<dbReference type="InterPro" id="IPR003339">
    <property type="entry name" value="ABC/ECF_trnsptr_transmembrane"/>
</dbReference>
<keyword evidence="5 6" id="KW-0472">Membrane</keyword>
<accession>A0AAP2RHS7</accession>
<feature type="transmembrane region" description="Helical" evidence="6">
    <location>
        <begin position="253"/>
        <end position="279"/>
    </location>
</feature>
<feature type="transmembrane region" description="Helical" evidence="6">
    <location>
        <begin position="93"/>
        <end position="111"/>
    </location>
</feature>
<keyword evidence="3 6" id="KW-0812">Transmembrane</keyword>
<evidence type="ECO:0000256" key="4">
    <source>
        <dbReference type="ARBA" id="ARBA00022989"/>
    </source>
</evidence>
<organism evidence="7 8">
    <name type="scientific">Lientehia hominis</name>
    <dbReference type="NCBI Taxonomy" id="2897778"/>
    <lineage>
        <taxon>Bacteria</taxon>
        <taxon>Bacillati</taxon>
        <taxon>Bacillota</taxon>
        <taxon>Clostridia</taxon>
        <taxon>Lachnospirales</taxon>
        <taxon>Lachnospiraceae</taxon>
        <taxon>Lientehia</taxon>
    </lineage>
</organism>
<gene>
    <name evidence="7" type="ORF">LQE92_00675</name>
</gene>
<name>A0AAP2RHS7_9FIRM</name>
<comment type="subcellular location">
    <subcellularLocation>
        <location evidence="1">Membrane</location>
        <topology evidence="1">Multi-pass membrane protein</topology>
    </subcellularLocation>
</comment>
<keyword evidence="2" id="KW-1003">Cell membrane</keyword>
<evidence type="ECO:0000256" key="5">
    <source>
        <dbReference type="ARBA" id="ARBA00023136"/>
    </source>
</evidence>
<dbReference type="EMBL" id="JAJNOR010000001">
    <property type="protein sequence ID" value="MCD2491138.1"/>
    <property type="molecule type" value="Genomic_DNA"/>
</dbReference>
<evidence type="ECO:0000256" key="6">
    <source>
        <dbReference type="SAM" id="Phobius"/>
    </source>
</evidence>
<dbReference type="AlphaFoldDB" id="A0AAP2RHS7"/>
<dbReference type="InterPro" id="IPR051611">
    <property type="entry name" value="ECF_transporter_component"/>
</dbReference>
<dbReference type="RefSeq" id="WP_231061092.1">
    <property type="nucleotide sequence ID" value="NZ_JAJNOR010000001.1"/>
</dbReference>
<dbReference type="CDD" id="cd16914">
    <property type="entry name" value="EcfT"/>
    <property type="match status" value="1"/>
</dbReference>
<evidence type="ECO:0000256" key="1">
    <source>
        <dbReference type="ARBA" id="ARBA00004141"/>
    </source>
</evidence>
<keyword evidence="4 6" id="KW-1133">Transmembrane helix</keyword>
<protein>
    <submittedName>
        <fullName evidence="7">Energy-coupling factor transporter transmembrane protein EcfT</fullName>
    </submittedName>
</protein>
<feature type="transmembrane region" description="Helical" evidence="6">
    <location>
        <begin position="123"/>
        <end position="145"/>
    </location>
</feature>
<feature type="transmembrane region" description="Helical" evidence="6">
    <location>
        <begin position="56"/>
        <end position="73"/>
    </location>
</feature>
<dbReference type="PANTHER" id="PTHR34857:SF2">
    <property type="entry name" value="SLL0384 PROTEIN"/>
    <property type="match status" value="1"/>
</dbReference>
<sequence>MDTFEGYHPVVNFTYFLMVLLITMFSMHPLFLAMTFLVSFLYSFMLEGGKAVKRNLCFLIPIVLLAVLLNPLFTQRGQTILFYLNDAAVTMEAVAFGAAAAIMFTSMIIWFSCFSCVMNTDKFIYLFGSIIPSVGLVLSMCFRFIPLLKRRFREISQGQKYLGRNFTGQKLFRRVRQLGKEISILIAWSLEAGIETSDSMEARGYGLKGRSNYSIFRFDRRDALMLSSIAVLSGIVIYGCFQKVNSILYYPRIVFRETTAFSAVVYIAYGIFLLLPIYIELQGEIKWKHLYSKM</sequence>
<dbReference type="Proteomes" id="UP001299265">
    <property type="component" value="Unassembled WGS sequence"/>
</dbReference>